<evidence type="ECO:0000313" key="1">
    <source>
        <dbReference type="Proteomes" id="UP000887577"/>
    </source>
</evidence>
<sequence>MTLEGVGFIGLRGKSAEEIEKYSVENVTDSIRQYANEAKVGPEFREIQDDIINYFLFHNVPTNATSSFYIQRNAELFSDLIISQQVLYETDLKVKAGWPIYFYVWNHISAPVQATLPAAKGLSFKGGLLLFFG</sequence>
<proteinExistence type="predicted"/>
<reference evidence="2" key="1">
    <citation type="submission" date="2022-11" db="UniProtKB">
        <authorList>
            <consortium name="WormBaseParasite"/>
        </authorList>
    </citation>
    <scope>IDENTIFICATION</scope>
</reference>
<dbReference type="AlphaFoldDB" id="A0A914YH76"/>
<accession>A0A914YH76</accession>
<organism evidence="1 2">
    <name type="scientific">Panagrolaimus superbus</name>
    <dbReference type="NCBI Taxonomy" id="310955"/>
    <lineage>
        <taxon>Eukaryota</taxon>
        <taxon>Metazoa</taxon>
        <taxon>Ecdysozoa</taxon>
        <taxon>Nematoda</taxon>
        <taxon>Chromadorea</taxon>
        <taxon>Rhabditida</taxon>
        <taxon>Tylenchina</taxon>
        <taxon>Panagrolaimomorpha</taxon>
        <taxon>Panagrolaimoidea</taxon>
        <taxon>Panagrolaimidae</taxon>
        <taxon>Panagrolaimus</taxon>
    </lineage>
</organism>
<protein>
    <submittedName>
        <fullName evidence="2">Uncharacterized protein</fullName>
    </submittedName>
</protein>
<keyword evidence="1" id="KW-1185">Reference proteome</keyword>
<dbReference type="WBParaSite" id="PSU_v2.g18678.t1">
    <property type="protein sequence ID" value="PSU_v2.g18678.t1"/>
    <property type="gene ID" value="PSU_v2.g18678"/>
</dbReference>
<evidence type="ECO:0000313" key="2">
    <source>
        <dbReference type="WBParaSite" id="PSU_v2.g18678.t1"/>
    </source>
</evidence>
<name>A0A914YH76_9BILA</name>
<dbReference type="Proteomes" id="UP000887577">
    <property type="component" value="Unplaced"/>
</dbReference>